<dbReference type="GO" id="GO:0000976">
    <property type="term" value="F:transcription cis-regulatory region binding"/>
    <property type="evidence" value="ECO:0007669"/>
    <property type="project" value="TreeGrafter"/>
</dbReference>
<feature type="region of interest" description="Disordered" evidence="5">
    <location>
        <begin position="231"/>
        <end position="251"/>
    </location>
</feature>
<keyword evidence="8" id="KW-1185">Reference proteome</keyword>
<feature type="DNA-binding region" description="H-T-H motif" evidence="4">
    <location>
        <begin position="51"/>
        <end position="70"/>
    </location>
</feature>
<dbReference type="Proteomes" id="UP000002220">
    <property type="component" value="Chromosome"/>
</dbReference>
<dbReference type="PANTHER" id="PTHR30055">
    <property type="entry name" value="HTH-TYPE TRANSCRIPTIONAL REGULATOR RUTR"/>
    <property type="match status" value="1"/>
</dbReference>
<dbReference type="Gene3D" id="1.10.357.10">
    <property type="entry name" value="Tetracycline Repressor, domain 2"/>
    <property type="match status" value="1"/>
</dbReference>
<gene>
    <name evidence="7" type="ordered locus">Plim_0557</name>
</gene>
<keyword evidence="3" id="KW-0804">Transcription</keyword>
<dbReference type="STRING" id="521674.Plim_0557"/>
<dbReference type="KEGG" id="plm:Plim_0557"/>
<dbReference type="Gene3D" id="1.10.10.60">
    <property type="entry name" value="Homeodomain-like"/>
    <property type="match status" value="1"/>
</dbReference>
<dbReference type="GO" id="GO:0003700">
    <property type="term" value="F:DNA-binding transcription factor activity"/>
    <property type="evidence" value="ECO:0007669"/>
    <property type="project" value="TreeGrafter"/>
</dbReference>
<dbReference type="Pfam" id="PF00440">
    <property type="entry name" value="TetR_N"/>
    <property type="match status" value="1"/>
</dbReference>
<keyword evidence="1" id="KW-0805">Transcription regulation</keyword>
<dbReference type="PANTHER" id="PTHR30055:SF234">
    <property type="entry name" value="HTH-TYPE TRANSCRIPTIONAL REGULATOR BETI"/>
    <property type="match status" value="1"/>
</dbReference>
<evidence type="ECO:0000256" key="2">
    <source>
        <dbReference type="ARBA" id="ARBA00023125"/>
    </source>
</evidence>
<feature type="compositionally biased region" description="Polar residues" evidence="5">
    <location>
        <begin position="241"/>
        <end position="251"/>
    </location>
</feature>
<evidence type="ECO:0000256" key="4">
    <source>
        <dbReference type="PROSITE-ProRule" id="PRU00335"/>
    </source>
</evidence>
<dbReference type="PROSITE" id="PS50977">
    <property type="entry name" value="HTH_TETR_2"/>
    <property type="match status" value="1"/>
</dbReference>
<dbReference type="InterPro" id="IPR009057">
    <property type="entry name" value="Homeodomain-like_sf"/>
</dbReference>
<dbReference type="InterPro" id="IPR001647">
    <property type="entry name" value="HTH_TetR"/>
</dbReference>
<reference evidence="7 8" key="1">
    <citation type="journal article" date="2010" name="Stand. Genomic Sci.">
        <title>Complete genome sequence of Planctomyces limnophilus type strain (Mu 290).</title>
        <authorList>
            <person name="Labutti K."/>
            <person name="Sikorski J."/>
            <person name="Schneider S."/>
            <person name="Nolan M."/>
            <person name="Lucas S."/>
            <person name="Glavina Del Rio T."/>
            <person name="Tice H."/>
            <person name="Cheng J.F."/>
            <person name="Goodwin L."/>
            <person name="Pitluck S."/>
            <person name="Liolios K."/>
            <person name="Ivanova N."/>
            <person name="Mavromatis K."/>
            <person name="Mikhailova N."/>
            <person name="Pati A."/>
            <person name="Chen A."/>
            <person name="Palaniappan K."/>
            <person name="Land M."/>
            <person name="Hauser L."/>
            <person name="Chang Y.J."/>
            <person name="Jeffries C.D."/>
            <person name="Tindall B.J."/>
            <person name="Rohde M."/>
            <person name="Goker M."/>
            <person name="Woyke T."/>
            <person name="Bristow J."/>
            <person name="Eisen J.A."/>
            <person name="Markowitz V."/>
            <person name="Hugenholtz P."/>
            <person name="Kyrpides N.C."/>
            <person name="Klenk H.P."/>
            <person name="Lapidus A."/>
        </authorList>
    </citation>
    <scope>NUCLEOTIDE SEQUENCE [LARGE SCALE GENOMIC DNA]</scope>
    <source>
        <strain evidence="8">ATCC 43296 / DSM 3776 / IFAM 1008 / 290</strain>
    </source>
</reference>
<dbReference type="InterPro" id="IPR036271">
    <property type="entry name" value="Tet_transcr_reg_TetR-rel_C_sf"/>
</dbReference>
<name>D5SQF3_PLAL2</name>
<dbReference type="AlphaFoldDB" id="D5SQF3"/>
<protein>
    <submittedName>
        <fullName evidence="7">Regulatory protein TetR</fullName>
    </submittedName>
</protein>
<organism evidence="7 8">
    <name type="scientific">Planctopirus limnophila (strain ATCC 43296 / DSM 3776 / IFAM 1008 / Mu 290)</name>
    <name type="common">Planctomyces limnophilus</name>
    <dbReference type="NCBI Taxonomy" id="521674"/>
    <lineage>
        <taxon>Bacteria</taxon>
        <taxon>Pseudomonadati</taxon>
        <taxon>Planctomycetota</taxon>
        <taxon>Planctomycetia</taxon>
        <taxon>Planctomycetales</taxon>
        <taxon>Planctomycetaceae</taxon>
        <taxon>Planctopirus</taxon>
    </lineage>
</organism>
<dbReference type="PRINTS" id="PR00455">
    <property type="entry name" value="HTHTETR"/>
</dbReference>
<evidence type="ECO:0000256" key="3">
    <source>
        <dbReference type="ARBA" id="ARBA00023163"/>
    </source>
</evidence>
<dbReference type="eggNOG" id="COG1309">
    <property type="taxonomic scope" value="Bacteria"/>
</dbReference>
<evidence type="ECO:0000256" key="1">
    <source>
        <dbReference type="ARBA" id="ARBA00023015"/>
    </source>
</evidence>
<evidence type="ECO:0000313" key="8">
    <source>
        <dbReference type="Proteomes" id="UP000002220"/>
    </source>
</evidence>
<evidence type="ECO:0000256" key="5">
    <source>
        <dbReference type="SAM" id="MobiDB-lite"/>
    </source>
</evidence>
<sequence length="251" mass="28688">MFVKFFPVGVPMNSPIKPGRPANPQLRKQREEEILQAAAALFAEKGYAPTDLQELAQRLGVGKGTVYRYFPTKQDLFLATVKHEITRFTTTLESMVPRDAPLIEQMSLVIEAYLQFFQQNPDVVELMVIERSHFKHRRPTYFDLEDDPSCARWDALVSALMEQGVMRSMPLEKVRRVVGDLIYGTMFSNYMAGRIANPQEQAQEIMDLLYGGLLTGEGWEVWRTHMNTLCSLRHPNDNKEPPSSTPASHRN</sequence>
<evidence type="ECO:0000313" key="7">
    <source>
        <dbReference type="EMBL" id="ADG66405.1"/>
    </source>
</evidence>
<dbReference type="EMBL" id="CP001744">
    <property type="protein sequence ID" value="ADG66405.1"/>
    <property type="molecule type" value="Genomic_DNA"/>
</dbReference>
<dbReference type="HOGENOM" id="CLU_092076_1_0_0"/>
<evidence type="ECO:0000259" key="6">
    <source>
        <dbReference type="PROSITE" id="PS50977"/>
    </source>
</evidence>
<dbReference type="SUPFAM" id="SSF48498">
    <property type="entry name" value="Tetracyclin repressor-like, C-terminal domain"/>
    <property type="match status" value="1"/>
</dbReference>
<keyword evidence="2 4" id="KW-0238">DNA-binding</keyword>
<dbReference type="InterPro" id="IPR050109">
    <property type="entry name" value="HTH-type_TetR-like_transc_reg"/>
</dbReference>
<dbReference type="SUPFAM" id="SSF46689">
    <property type="entry name" value="Homeodomain-like"/>
    <property type="match status" value="1"/>
</dbReference>
<proteinExistence type="predicted"/>
<feature type="domain" description="HTH tetR-type" evidence="6">
    <location>
        <begin position="28"/>
        <end position="88"/>
    </location>
</feature>
<accession>D5SQF3</accession>